<dbReference type="RefSeq" id="WP_069699899.1">
    <property type="nucleotide sequence ID" value="NZ_JAGGMA010000063.1"/>
</dbReference>
<reference evidence="1 2" key="1">
    <citation type="submission" date="2016-09" db="EMBL/GenBank/DDBJ databases">
        <authorList>
            <person name="Capua I."/>
            <person name="De Benedictis P."/>
            <person name="Joannis T."/>
            <person name="Lombin L.H."/>
            <person name="Cattoli G."/>
        </authorList>
    </citation>
    <scope>NUCLEOTIDE SEQUENCE [LARGE SCALE GENOMIC DNA]</scope>
    <source>
        <strain evidence="1 2">LMG 25899</strain>
    </source>
</reference>
<accession>A0A1E5KTA7</accession>
<evidence type="ECO:0000313" key="2">
    <source>
        <dbReference type="Proteomes" id="UP000095256"/>
    </source>
</evidence>
<dbReference type="Pfam" id="PF11372">
    <property type="entry name" value="DUF3173"/>
    <property type="match status" value="1"/>
</dbReference>
<evidence type="ECO:0000313" key="1">
    <source>
        <dbReference type="EMBL" id="OEH81132.1"/>
    </source>
</evidence>
<dbReference type="EMBL" id="MIEK01000059">
    <property type="protein sequence ID" value="OEH81132.1"/>
    <property type="molecule type" value="Genomic_DNA"/>
</dbReference>
<proteinExistence type="predicted"/>
<dbReference type="OrthoDB" id="1915051at2"/>
<dbReference type="AlphaFoldDB" id="A0A1E5KTA7"/>
<dbReference type="Proteomes" id="UP000095256">
    <property type="component" value="Unassembled WGS sequence"/>
</dbReference>
<dbReference type="STRING" id="762845.BCR26_17565"/>
<protein>
    <submittedName>
        <fullName evidence="1">DUF3173 domain-containing protein</fullName>
    </submittedName>
</protein>
<comment type="caution">
    <text evidence="1">The sequence shown here is derived from an EMBL/GenBank/DDBJ whole genome shotgun (WGS) entry which is preliminary data.</text>
</comment>
<sequence>MQSTIDKKDLEILGFKTSVASRIIREAKFLMVKKGYDFYDNSKLGVVPREAVEEILGFSLTIEKKSA</sequence>
<organism evidence="1 2">
    <name type="scientific">Enterococcus rivorum</name>
    <dbReference type="NCBI Taxonomy" id="762845"/>
    <lineage>
        <taxon>Bacteria</taxon>
        <taxon>Bacillati</taxon>
        <taxon>Bacillota</taxon>
        <taxon>Bacilli</taxon>
        <taxon>Lactobacillales</taxon>
        <taxon>Enterococcaceae</taxon>
        <taxon>Enterococcus</taxon>
    </lineage>
</organism>
<gene>
    <name evidence="1" type="ORF">BCR26_17565</name>
</gene>
<name>A0A1E5KTA7_9ENTE</name>
<dbReference type="InterPro" id="IPR021512">
    <property type="entry name" value="DUF3173"/>
</dbReference>
<keyword evidence="2" id="KW-1185">Reference proteome</keyword>